<keyword evidence="2" id="KW-0812">Transmembrane</keyword>
<dbReference type="InterPro" id="IPR013945">
    <property type="entry name" value="Pkr1"/>
</dbReference>
<dbReference type="Proteomes" id="UP001642501">
    <property type="component" value="Unassembled WGS sequence"/>
</dbReference>
<comment type="caution">
    <text evidence="3">The sequence shown here is derived from an EMBL/GenBank/DDBJ whole genome shotgun (WGS) entry which is preliminary data.</text>
</comment>
<keyword evidence="4" id="KW-1185">Reference proteome</keyword>
<feature type="compositionally biased region" description="Low complexity" evidence="1">
    <location>
        <begin position="141"/>
        <end position="174"/>
    </location>
</feature>
<gene>
    <name evidence="3" type="primary">smd1_1</name>
    <name evidence="3" type="ORF">SEPCBS57363_004416</name>
</gene>
<feature type="transmembrane region" description="Helical" evidence="2">
    <location>
        <begin position="48"/>
        <end position="66"/>
    </location>
</feature>
<name>A0ABP0DRW7_9PEZI</name>
<reference evidence="3 4" key="1">
    <citation type="submission" date="2024-01" db="EMBL/GenBank/DDBJ databases">
        <authorList>
            <person name="Allen C."/>
            <person name="Tagirdzhanova G."/>
        </authorList>
    </citation>
    <scope>NUCLEOTIDE SEQUENCE [LARGE SCALE GENOMIC DNA]</scope>
    <source>
        <strain evidence="3 4">CBS 573.63</strain>
    </source>
</reference>
<evidence type="ECO:0000256" key="2">
    <source>
        <dbReference type="SAM" id="Phobius"/>
    </source>
</evidence>
<evidence type="ECO:0000313" key="4">
    <source>
        <dbReference type="Proteomes" id="UP001642501"/>
    </source>
</evidence>
<organism evidence="3 4">
    <name type="scientific">Sporothrix epigloea</name>
    <dbReference type="NCBI Taxonomy" id="1892477"/>
    <lineage>
        <taxon>Eukaryota</taxon>
        <taxon>Fungi</taxon>
        <taxon>Dikarya</taxon>
        <taxon>Ascomycota</taxon>
        <taxon>Pezizomycotina</taxon>
        <taxon>Sordariomycetes</taxon>
        <taxon>Sordariomycetidae</taxon>
        <taxon>Ophiostomatales</taxon>
        <taxon>Ophiostomataceae</taxon>
        <taxon>Sporothrix</taxon>
    </lineage>
</organism>
<feature type="transmembrane region" description="Helical" evidence="2">
    <location>
        <begin position="20"/>
        <end position="41"/>
    </location>
</feature>
<feature type="compositionally biased region" description="Low complexity" evidence="1">
    <location>
        <begin position="92"/>
        <end position="102"/>
    </location>
</feature>
<proteinExistence type="predicted"/>
<dbReference type="PANTHER" id="PTHR28251">
    <property type="entry name" value="V-TYPE ATPASE ASSEMBLY FACTOR PKR1"/>
    <property type="match status" value="1"/>
</dbReference>
<evidence type="ECO:0000313" key="3">
    <source>
        <dbReference type="EMBL" id="CAK7271044.1"/>
    </source>
</evidence>
<dbReference type="PANTHER" id="PTHR28251:SF1">
    <property type="entry name" value="V-TYPE ATPASE ASSEMBLY FACTOR PKR1"/>
    <property type="match status" value="1"/>
</dbReference>
<protein>
    <submittedName>
        <fullName evidence="3">Sm snRNP core protein Smd1</fullName>
    </submittedName>
</protein>
<keyword evidence="2" id="KW-1133">Transmembrane helix</keyword>
<accession>A0ABP0DRW7</accession>
<evidence type="ECO:0000256" key="1">
    <source>
        <dbReference type="SAM" id="MobiDB-lite"/>
    </source>
</evidence>
<dbReference type="Pfam" id="PF08636">
    <property type="entry name" value="Pkr1"/>
    <property type="match status" value="1"/>
</dbReference>
<dbReference type="EMBL" id="CAWUOM010000081">
    <property type="protein sequence ID" value="CAK7271044.1"/>
    <property type="molecule type" value="Genomic_DNA"/>
</dbReference>
<sequence length="187" mass="20173">MSNFFEDLWESIFTPGPTPALLVATNVTFAVLQVVLFVLLVATYSIHFVVLSALSGSLWWAINWFARELQVAQKLQEEADEDQKRKDRRRAVVATATAAPAASTDGETEVEGTAVAKDAIVRTTGTKSRGEVRQRTMAPTQTGDGASLAAAARPPTQATQGSSQNLSSSRSGVSTEDEWEKVSENEN</sequence>
<feature type="region of interest" description="Disordered" evidence="1">
    <location>
        <begin position="78"/>
        <end position="187"/>
    </location>
</feature>
<keyword evidence="2" id="KW-0472">Membrane</keyword>